<evidence type="ECO:0000256" key="10">
    <source>
        <dbReference type="ARBA" id="ARBA00049578"/>
    </source>
</evidence>
<keyword evidence="4" id="KW-0408">Iron</keyword>
<evidence type="ECO:0000256" key="4">
    <source>
        <dbReference type="ARBA" id="ARBA00023004"/>
    </source>
</evidence>
<evidence type="ECO:0000256" key="5">
    <source>
        <dbReference type="ARBA" id="ARBA00023014"/>
    </source>
</evidence>
<keyword evidence="15" id="KW-1185">Reference proteome</keyword>
<reference evidence="14 15" key="1">
    <citation type="submission" date="2018-12" db="EMBL/GenBank/DDBJ databases">
        <title>Genome sequence from the cellulolytic species, Caldicellulosiruptor changbaiensis.</title>
        <authorList>
            <person name="Blumer-Schuette S.E."/>
            <person name="Mendoza C."/>
        </authorList>
    </citation>
    <scope>NUCLEOTIDE SEQUENCE [LARGE SCALE GENOMIC DNA]</scope>
    <source>
        <strain evidence="14 15">CBS-Z</strain>
    </source>
</reference>
<comment type="subunit">
    <text evidence="11">Heterotetramer of 2 PreA and 2 PreT subunits.</text>
</comment>
<evidence type="ECO:0000256" key="8">
    <source>
        <dbReference type="ARBA" id="ARBA00047685"/>
    </source>
</evidence>
<evidence type="ECO:0000259" key="13">
    <source>
        <dbReference type="PROSITE" id="PS51379"/>
    </source>
</evidence>
<dbReference type="Proteomes" id="UP000282930">
    <property type="component" value="Chromosome"/>
</dbReference>
<dbReference type="GO" id="GO:0051536">
    <property type="term" value="F:iron-sulfur cluster binding"/>
    <property type="evidence" value="ECO:0007669"/>
    <property type="project" value="UniProtKB-KW"/>
</dbReference>
<evidence type="ECO:0000256" key="7">
    <source>
        <dbReference type="ARBA" id="ARBA00032722"/>
    </source>
</evidence>
<dbReference type="InterPro" id="IPR017900">
    <property type="entry name" value="4Fe4S_Fe_S_CS"/>
</dbReference>
<dbReference type="GO" id="GO:0005737">
    <property type="term" value="C:cytoplasm"/>
    <property type="evidence" value="ECO:0007669"/>
    <property type="project" value="InterPro"/>
</dbReference>
<dbReference type="SUPFAM" id="SSF51395">
    <property type="entry name" value="FMN-linked oxidoreductases"/>
    <property type="match status" value="1"/>
</dbReference>
<dbReference type="SUPFAM" id="SSF54862">
    <property type="entry name" value="4Fe-4S ferredoxins"/>
    <property type="match status" value="1"/>
</dbReference>
<name>A0A3T0D3I8_9FIRM</name>
<dbReference type="PROSITE" id="PS00198">
    <property type="entry name" value="4FE4S_FER_1"/>
    <property type="match status" value="1"/>
</dbReference>
<dbReference type="InterPro" id="IPR013785">
    <property type="entry name" value="Aldolase_TIM"/>
</dbReference>
<keyword evidence="5" id="KW-0411">Iron-sulfur</keyword>
<dbReference type="PROSITE" id="PS51379">
    <property type="entry name" value="4FE4S_FER_2"/>
    <property type="match status" value="2"/>
</dbReference>
<proteinExistence type="inferred from homology"/>
<feature type="domain" description="4Fe-4S ferredoxin-type" evidence="13">
    <location>
        <begin position="350"/>
        <end position="378"/>
    </location>
</feature>
<dbReference type="EMBL" id="CP034791">
    <property type="protein sequence ID" value="AZT89841.1"/>
    <property type="molecule type" value="Genomic_DNA"/>
</dbReference>
<protein>
    <recommendedName>
        <fullName evidence="12">dihydrouracil dehydrogenase (NAD(+))</fullName>
        <ecNumber evidence="12">1.3.1.1</ecNumber>
    </recommendedName>
    <alternativeName>
        <fullName evidence="7">Dihydrothymine dehydrogenase</fullName>
    </alternativeName>
    <alternativeName>
        <fullName evidence="6">Dihydrouracil dehydrogenase</fullName>
    </alternativeName>
</protein>
<evidence type="ECO:0000256" key="11">
    <source>
        <dbReference type="ARBA" id="ARBA00049714"/>
    </source>
</evidence>
<sequence>MPDLSITYAKLRLRSPVIVASAGITGTVERLQRCEENGAGAVVTKSLFQKEVCRIAPTPRFKIVKHENTFTLYSYEQASEFNPQEYAEFIFKAKQKLSIPVIASINCYTDDAWLEYSKLMEQAGADAIELNLSCPHGVHIMSGMDVIEEMVRTTKLVKGNVRIPVIPKMTPQSTNPGSDALRLDSAGADGLVMFNRFTGLDIDIEKEAPILHGGYAGHGGPWAIMYGLRWISAVAPKVKCSISASGGAMNGEDVVKYILAGASAVQVCTTVILNGYGVINKINKYLEEYMERKGYNTIDDFKGKVCGKILDMDSVDRTHWAVASIDKEKCTSCGKCFTVCIYDAIEKDDGKFKVNQNCDGCGLCAELCPTKAISMVRRGEE</sequence>
<evidence type="ECO:0000256" key="6">
    <source>
        <dbReference type="ARBA" id="ARBA00030119"/>
    </source>
</evidence>
<dbReference type="GO" id="GO:0002058">
    <property type="term" value="F:uracil binding"/>
    <property type="evidence" value="ECO:0007669"/>
    <property type="project" value="TreeGrafter"/>
</dbReference>
<dbReference type="GO" id="GO:0004159">
    <property type="term" value="F:dihydropyrimidine dehydrogenase (NAD+) activity"/>
    <property type="evidence" value="ECO:0007669"/>
    <property type="project" value="UniProtKB-EC"/>
</dbReference>
<dbReference type="Pfam" id="PF01180">
    <property type="entry name" value="DHO_dh"/>
    <property type="match status" value="1"/>
</dbReference>
<organism evidence="14 15">
    <name type="scientific">Caldicellulosiruptor changbaiensis</name>
    <dbReference type="NCBI Taxonomy" id="1222016"/>
    <lineage>
        <taxon>Bacteria</taxon>
        <taxon>Bacillati</taxon>
        <taxon>Bacillota</taxon>
        <taxon>Bacillota incertae sedis</taxon>
        <taxon>Caldicellulosiruptorales</taxon>
        <taxon>Caldicellulosiruptoraceae</taxon>
        <taxon>Caldicellulosiruptor</taxon>
    </lineage>
</organism>
<dbReference type="PANTHER" id="PTHR43073:SF2">
    <property type="entry name" value="DIHYDROPYRIMIDINE DEHYDROGENASE [NADP(+)]"/>
    <property type="match status" value="1"/>
</dbReference>
<comment type="catalytic activity">
    <reaction evidence="9">
        <text>5,6-dihydrouracil + NAD(+) = uracil + NADH + H(+)</text>
        <dbReference type="Rhea" id="RHEA:20189"/>
        <dbReference type="ChEBI" id="CHEBI:15378"/>
        <dbReference type="ChEBI" id="CHEBI:15901"/>
        <dbReference type="ChEBI" id="CHEBI:17568"/>
        <dbReference type="ChEBI" id="CHEBI:57540"/>
        <dbReference type="ChEBI" id="CHEBI:57945"/>
        <dbReference type="EC" id="1.3.1.1"/>
    </reaction>
</comment>
<gene>
    <name evidence="14" type="ORF">ELD05_03755</name>
</gene>
<comment type="function">
    <text evidence="10">Involved in pyrimidine base degradation. Catalyzes physiologically the reduction of uracil to 5,6-dihydrouracil (DHU) by using NADH as a specific cosubstrate. It also catalyzes the reverse reaction and the reduction of thymine to 5,6-dihydrothymine (DHT).</text>
</comment>
<evidence type="ECO:0000256" key="9">
    <source>
        <dbReference type="ARBA" id="ARBA00048792"/>
    </source>
</evidence>
<evidence type="ECO:0000256" key="1">
    <source>
        <dbReference type="ARBA" id="ARBA00010804"/>
    </source>
</evidence>
<dbReference type="GO" id="GO:0006212">
    <property type="term" value="P:uracil catabolic process"/>
    <property type="evidence" value="ECO:0007669"/>
    <property type="project" value="TreeGrafter"/>
</dbReference>
<dbReference type="InterPro" id="IPR017896">
    <property type="entry name" value="4Fe4S_Fe-S-bd"/>
</dbReference>
<dbReference type="InterPro" id="IPR005720">
    <property type="entry name" value="Dihydroorotate_DH_cat"/>
</dbReference>
<evidence type="ECO:0000256" key="3">
    <source>
        <dbReference type="ARBA" id="ARBA00023002"/>
    </source>
</evidence>
<feature type="domain" description="4Fe-4S ferredoxin-type" evidence="13">
    <location>
        <begin position="321"/>
        <end position="349"/>
    </location>
</feature>
<accession>A0A3T0D3I8</accession>
<dbReference type="Gene3D" id="3.20.20.70">
    <property type="entry name" value="Aldolase class I"/>
    <property type="match status" value="1"/>
</dbReference>
<dbReference type="AlphaFoldDB" id="A0A3T0D3I8"/>
<keyword evidence="2" id="KW-0479">Metal-binding</keyword>
<dbReference type="GO" id="GO:0050661">
    <property type="term" value="F:NADP binding"/>
    <property type="evidence" value="ECO:0007669"/>
    <property type="project" value="TreeGrafter"/>
</dbReference>
<dbReference type="EC" id="1.3.1.1" evidence="12"/>
<evidence type="ECO:0000256" key="12">
    <source>
        <dbReference type="ARBA" id="ARBA00049728"/>
    </source>
</evidence>
<dbReference type="Pfam" id="PF14697">
    <property type="entry name" value="Fer4_21"/>
    <property type="match status" value="1"/>
</dbReference>
<comment type="similarity">
    <text evidence="1">Belongs to the dihydropyrimidine dehydrogenase family.</text>
</comment>
<evidence type="ECO:0000313" key="14">
    <source>
        <dbReference type="EMBL" id="AZT89841.1"/>
    </source>
</evidence>
<evidence type="ECO:0000256" key="2">
    <source>
        <dbReference type="ARBA" id="ARBA00022723"/>
    </source>
</evidence>
<dbReference type="KEGG" id="ccha:ELD05_03755"/>
<dbReference type="GO" id="GO:0046872">
    <property type="term" value="F:metal ion binding"/>
    <property type="evidence" value="ECO:0007669"/>
    <property type="project" value="UniProtKB-KW"/>
</dbReference>
<keyword evidence="3" id="KW-0560">Oxidoreductase</keyword>
<evidence type="ECO:0000313" key="15">
    <source>
        <dbReference type="Proteomes" id="UP000282930"/>
    </source>
</evidence>
<comment type="catalytic activity">
    <reaction evidence="8">
        <text>5,6-dihydrothymine + NAD(+) = thymine + NADH + H(+)</text>
        <dbReference type="Rhea" id="RHEA:28791"/>
        <dbReference type="ChEBI" id="CHEBI:15378"/>
        <dbReference type="ChEBI" id="CHEBI:17821"/>
        <dbReference type="ChEBI" id="CHEBI:27468"/>
        <dbReference type="ChEBI" id="CHEBI:57540"/>
        <dbReference type="ChEBI" id="CHEBI:57945"/>
        <dbReference type="EC" id="1.3.1.1"/>
    </reaction>
</comment>
<dbReference type="PANTHER" id="PTHR43073">
    <property type="entry name" value="DIHYDROPYRIMIDINE DEHYDROGENASE [NADP(+)]"/>
    <property type="match status" value="1"/>
</dbReference>
<dbReference type="RefSeq" id="WP_127351416.1">
    <property type="nucleotide sequence ID" value="NZ_CP034791.1"/>
</dbReference>
<dbReference type="Gene3D" id="3.30.70.20">
    <property type="match status" value="1"/>
</dbReference>
<dbReference type="GO" id="GO:0006210">
    <property type="term" value="P:thymine catabolic process"/>
    <property type="evidence" value="ECO:0007669"/>
    <property type="project" value="TreeGrafter"/>
</dbReference>